<keyword evidence="3" id="KW-1185">Reference proteome</keyword>
<gene>
    <name evidence="2" type="ORF">WN944_021795</name>
</gene>
<dbReference type="AlphaFoldDB" id="A0AAP0R0R7"/>
<evidence type="ECO:0000313" key="3">
    <source>
        <dbReference type="Proteomes" id="UP001428341"/>
    </source>
</evidence>
<evidence type="ECO:0000256" key="1">
    <source>
        <dbReference type="SAM" id="MobiDB-lite"/>
    </source>
</evidence>
<sequence>MSMTKIPASPHDEAPILSTQEGSGDGKTDPLSIEEEEVVVLMAIIRTARTMGRTKLETTIYKKTNLVMWRKLMGSFIGGRRENK</sequence>
<name>A0AAP0R0R7_9ROSI</name>
<reference evidence="2 3" key="1">
    <citation type="submission" date="2024-05" db="EMBL/GenBank/DDBJ databases">
        <title>Haplotype-resolved chromosome-level genome assembly of Huyou (Citrus changshanensis).</title>
        <authorList>
            <person name="Miao C."/>
            <person name="Chen W."/>
            <person name="Wu Y."/>
            <person name="Wang L."/>
            <person name="Zhao S."/>
            <person name="Grierson D."/>
            <person name="Xu C."/>
            <person name="Chen K."/>
        </authorList>
    </citation>
    <scope>NUCLEOTIDE SEQUENCE [LARGE SCALE GENOMIC DNA]</scope>
    <source>
        <strain evidence="2">01-14</strain>
        <tissue evidence="2">Leaf</tissue>
    </source>
</reference>
<organism evidence="2 3">
    <name type="scientific">Citrus x changshan-huyou</name>
    <dbReference type="NCBI Taxonomy" id="2935761"/>
    <lineage>
        <taxon>Eukaryota</taxon>
        <taxon>Viridiplantae</taxon>
        <taxon>Streptophyta</taxon>
        <taxon>Embryophyta</taxon>
        <taxon>Tracheophyta</taxon>
        <taxon>Spermatophyta</taxon>
        <taxon>Magnoliopsida</taxon>
        <taxon>eudicotyledons</taxon>
        <taxon>Gunneridae</taxon>
        <taxon>Pentapetalae</taxon>
        <taxon>rosids</taxon>
        <taxon>malvids</taxon>
        <taxon>Sapindales</taxon>
        <taxon>Rutaceae</taxon>
        <taxon>Aurantioideae</taxon>
        <taxon>Citrus</taxon>
    </lineage>
</organism>
<protein>
    <submittedName>
        <fullName evidence="2">Uncharacterized protein</fullName>
    </submittedName>
</protein>
<feature type="region of interest" description="Disordered" evidence="1">
    <location>
        <begin position="1"/>
        <end position="32"/>
    </location>
</feature>
<dbReference type="Proteomes" id="UP001428341">
    <property type="component" value="Unassembled WGS sequence"/>
</dbReference>
<dbReference type="EMBL" id="JBCGBO010000001">
    <property type="protein sequence ID" value="KAK9228838.1"/>
    <property type="molecule type" value="Genomic_DNA"/>
</dbReference>
<proteinExistence type="predicted"/>
<accession>A0AAP0R0R7</accession>
<evidence type="ECO:0000313" key="2">
    <source>
        <dbReference type="EMBL" id="KAK9228838.1"/>
    </source>
</evidence>
<comment type="caution">
    <text evidence="2">The sequence shown here is derived from an EMBL/GenBank/DDBJ whole genome shotgun (WGS) entry which is preliminary data.</text>
</comment>